<evidence type="ECO:0000259" key="8">
    <source>
        <dbReference type="PROSITE" id="PS50928"/>
    </source>
</evidence>
<comment type="subcellular location">
    <subcellularLocation>
        <location evidence="1 7">Cell membrane</location>
        <topology evidence="1 7">Multi-pass membrane protein</topology>
    </subcellularLocation>
</comment>
<gene>
    <name evidence="9" type="ORF">ACFOUW_30435</name>
</gene>
<feature type="transmembrane region" description="Helical" evidence="7">
    <location>
        <begin position="293"/>
        <end position="316"/>
    </location>
</feature>
<keyword evidence="4 7" id="KW-0812">Transmembrane</keyword>
<reference evidence="10" key="1">
    <citation type="journal article" date="2019" name="Int. J. Syst. Evol. Microbiol.">
        <title>The Global Catalogue of Microorganisms (GCM) 10K type strain sequencing project: providing services to taxonomists for standard genome sequencing and annotation.</title>
        <authorList>
            <consortium name="The Broad Institute Genomics Platform"/>
            <consortium name="The Broad Institute Genome Sequencing Center for Infectious Disease"/>
            <person name="Wu L."/>
            <person name="Ma J."/>
        </authorList>
    </citation>
    <scope>NUCLEOTIDE SEQUENCE [LARGE SCALE GENOMIC DNA]</scope>
    <source>
        <strain evidence="10">CGMCC 4.7241</strain>
    </source>
</reference>
<keyword evidence="10" id="KW-1185">Reference proteome</keyword>
<dbReference type="CDD" id="cd06261">
    <property type="entry name" value="TM_PBP2"/>
    <property type="match status" value="1"/>
</dbReference>
<keyword evidence="3" id="KW-1003">Cell membrane</keyword>
<dbReference type="InterPro" id="IPR035906">
    <property type="entry name" value="MetI-like_sf"/>
</dbReference>
<dbReference type="Gene3D" id="1.10.3720.10">
    <property type="entry name" value="MetI-like"/>
    <property type="match status" value="1"/>
</dbReference>
<keyword evidence="6 7" id="KW-0472">Membrane</keyword>
<feature type="transmembrane region" description="Helical" evidence="7">
    <location>
        <begin position="102"/>
        <end position="123"/>
    </location>
</feature>
<keyword evidence="2 7" id="KW-0813">Transport</keyword>
<proteinExistence type="inferred from homology"/>
<dbReference type="PANTHER" id="PTHR43227:SF11">
    <property type="entry name" value="BLL4140 PROTEIN"/>
    <property type="match status" value="1"/>
</dbReference>
<dbReference type="InterPro" id="IPR000515">
    <property type="entry name" value="MetI-like"/>
</dbReference>
<feature type="transmembrane region" description="Helical" evidence="7">
    <location>
        <begin position="144"/>
        <end position="168"/>
    </location>
</feature>
<dbReference type="Proteomes" id="UP001595699">
    <property type="component" value="Unassembled WGS sequence"/>
</dbReference>
<keyword evidence="5 7" id="KW-1133">Transmembrane helix</keyword>
<evidence type="ECO:0000256" key="5">
    <source>
        <dbReference type="ARBA" id="ARBA00022989"/>
    </source>
</evidence>
<evidence type="ECO:0000256" key="3">
    <source>
        <dbReference type="ARBA" id="ARBA00022475"/>
    </source>
</evidence>
<dbReference type="RefSeq" id="WP_307782463.1">
    <property type="nucleotide sequence ID" value="NZ_JAFBCM010000001.1"/>
</dbReference>
<feature type="transmembrane region" description="Helical" evidence="7">
    <location>
        <begin position="231"/>
        <end position="255"/>
    </location>
</feature>
<feature type="transmembrane region" description="Helical" evidence="7">
    <location>
        <begin position="38"/>
        <end position="65"/>
    </location>
</feature>
<feature type="domain" description="ABC transmembrane type-1" evidence="8">
    <location>
        <begin position="98"/>
        <end position="312"/>
    </location>
</feature>
<evidence type="ECO:0000256" key="7">
    <source>
        <dbReference type="RuleBase" id="RU363032"/>
    </source>
</evidence>
<feature type="transmembrane region" description="Helical" evidence="7">
    <location>
        <begin position="188"/>
        <end position="210"/>
    </location>
</feature>
<evidence type="ECO:0000256" key="2">
    <source>
        <dbReference type="ARBA" id="ARBA00022448"/>
    </source>
</evidence>
<comment type="caution">
    <text evidence="9">The sequence shown here is derived from an EMBL/GenBank/DDBJ whole genome shotgun (WGS) entry which is preliminary data.</text>
</comment>
<dbReference type="PANTHER" id="PTHR43227">
    <property type="entry name" value="BLL4140 PROTEIN"/>
    <property type="match status" value="1"/>
</dbReference>
<organism evidence="9 10">
    <name type="scientific">Tenggerimyces flavus</name>
    <dbReference type="NCBI Taxonomy" id="1708749"/>
    <lineage>
        <taxon>Bacteria</taxon>
        <taxon>Bacillati</taxon>
        <taxon>Actinomycetota</taxon>
        <taxon>Actinomycetes</taxon>
        <taxon>Propionibacteriales</taxon>
        <taxon>Nocardioidaceae</taxon>
        <taxon>Tenggerimyces</taxon>
    </lineage>
</organism>
<dbReference type="EMBL" id="JBHRZH010000036">
    <property type="protein sequence ID" value="MFC3765187.1"/>
    <property type="molecule type" value="Genomic_DNA"/>
</dbReference>
<evidence type="ECO:0000256" key="1">
    <source>
        <dbReference type="ARBA" id="ARBA00004651"/>
    </source>
</evidence>
<dbReference type="SUPFAM" id="SSF161098">
    <property type="entry name" value="MetI-like"/>
    <property type="match status" value="1"/>
</dbReference>
<evidence type="ECO:0000256" key="4">
    <source>
        <dbReference type="ARBA" id="ARBA00022692"/>
    </source>
</evidence>
<evidence type="ECO:0000313" key="9">
    <source>
        <dbReference type="EMBL" id="MFC3765187.1"/>
    </source>
</evidence>
<protein>
    <submittedName>
        <fullName evidence="9">ABC transporter permease</fullName>
    </submittedName>
</protein>
<evidence type="ECO:0000313" key="10">
    <source>
        <dbReference type="Proteomes" id="UP001595699"/>
    </source>
</evidence>
<comment type="similarity">
    <text evidence="7">Belongs to the binding-protein-dependent transport system permease family.</text>
</comment>
<dbReference type="PROSITE" id="PS50928">
    <property type="entry name" value="ABC_TM1"/>
    <property type="match status" value="1"/>
</dbReference>
<evidence type="ECO:0000256" key="6">
    <source>
        <dbReference type="ARBA" id="ARBA00023136"/>
    </source>
</evidence>
<dbReference type="Pfam" id="PF00528">
    <property type="entry name" value="BPD_transp_1"/>
    <property type="match status" value="1"/>
</dbReference>
<name>A0ABV7YJM9_9ACTN</name>
<sequence length="325" mass="36626">MGLLEENRRRQRQRFVEPQAAVVGGKRSLGAEIWRHRWIYVLILPTIAYFIVFAYLPLVGLQIAFKDFQVFRGMWESPWVGFEHFQTVFSSEKFPQLIRNTVVISLYRLVFGFPVPVLFALLLNEVRHLMFKRGVQTVTYFPHFLSWVIFAGIVINILGPSGIVNTLIMGAGGDRVNFLTNPDTFQAVVVGTGILKEFGWAAIIYLAALSSIDPQLYEAARVDGARKLRQIWHVTLPGLRPVMAVLLVLSLGTILDAGFDQIFQLQNGAVLEVGDIIDTYVYRIGLLEAQYEVATAVGLFKGIVGLVLIVTANYILRRLGQRSIW</sequence>
<dbReference type="InterPro" id="IPR050809">
    <property type="entry name" value="UgpAE/MalFG_permease"/>
</dbReference>
<accession>A0ABV7YJM9</accession>